<dbReference type="Gene3D" id="3.40.50.300">
    <property type="entry name" value="P-loop containing nucleotide triphosphate hydrolases"/>
    <property type="match status" value="1"/>
</dbReference>
<keyword evidence="6" id="KW-1185">Reference proteome</keyword>
<keyword evidence="2" id="KW-0547">Nucleotide-binding</keyword>
<dbReference type="Proteomes" id="UP000190625">
    <property type="component" value="Unassembled WGS sequence"/>
</dbReference>
<dbReference type="AlphaFoldDB" id="A0A1T4K0R4"/>
<dbReference type="RefSeq" id="WP_078809046.1">
    <property type="nucleotide sequence ID" value="NZ_FUWM01000005.1"/>
</dbReference>
<gene>
    <name evidence="5" type="ORF">SAMN02745118_00536</name>
</gene>
<evidence type="ECO:0000313" key="5">
    <source>
        <dbReference type="EMBL" id="SJZ35865.1"/>
    </source>
</evidence>
<sequence>MFILQDVKFKNILVIDELEIPAHKISCIIGPSGAGKSTLLRLINNLISVDQGQVLYREKNVEEINPINLRREVMMLPQKPVTFSGTVRDNLEIGFELTEREVPKESIMKQILNRVQLDKDLAFQAKKLSGGEKQRLSLARILLLKPEVLLLDEPSSALDEETEKLIIEEVVRYVRENNKTSLMITHSKRVAETYGDKIIMLNSGKVIDEVEN</sequence>
<dbReference type="OrthoDB" id="9785080at2"/>
<dbReference type="EMBL" id="FUWM01000005">
    <property type="protein sequence ID" value="SJZ35865.1"/>
    <property type="molecule type" value="Genomic_DNA"/>
</dbReference>
<keyword evidence="1" id="KW-0813">Transport</keyword>
<dbReference type="PANTHER" id="PTHR43423">
    <property type="entry name" value="ABC TRANSPORTER I FAMILY MEMBER 17"/>
    <property type="match status" value="1"/>
</dbReference>
<evidence type="ECO:0000256" key="3">
    <source>
        <dbReference type="ARBA" id="ARBA00022840"/>
    </source>
</evidence>
<accession>A0A1T4K0R4</accession>
<feature type="domain" description="ABC transporter" evidence="4">
    <location>
        <begin position="2"/>
        <end position="212"/>
    </location>
</feature>
<dbReference type="PANTHER" id="PTHR43423:SF1">
    <property type="entry name" value="ABC TRANSPORTER I FAMILY MEMBER 17"/>
    <property type="match status" value="1"/>
</dbReference>
<keyword evidence="3 5" id="KW-0067">ATP-binding</keyword>
<evidence type="ECO:0000259" key="4">
    <source>
        <dbReference type="PROSITE" id="PS50893"/>
    </source>
</evidence>
<organism evidence="5 6">
    <name type="scientific">Selenihalanaerobacter shriftii</name>
    <dbReference type="NCBI Taxonomy" id="142842"/>
    <lineage>
        <taxon>Bacteria</taxon>
        <taxon>Bacillati</taxon>
        <taxon>Bacillota</taxon>
        <taxon>Clostridia</taxon>
        <taxon>Halanaerobiales</taxon>
        <taxon>Halobacteroidaceae</taxon>
        <taxon>Selenihalanaerobacter</taxon>
    </lineage>
</organism>
<dbReference type="SUPFAM" id="SSF52540">
    <property type="entry name" value="P-loop containing nucleoside triphosphate hydrolases"/>
    <property type="match status" value="1"/>
</dbReference>
<dbReference type="GO" id="GO:0016887">
    <property type="term" value="F:ATP hydrolysis activity"/>
    <property type="evidence" value="ECO:0007669"/>
    <property type="project" value="InterPro"/>
</dbReference>
<dbReference type="InterPro" id="IPR003593">
    <property type="entry name" value="AAA+_ATPase"/>
</dbReference>
<dbReference type="InterPro" id="IPR027417">
    <property type="entry name" value="P-loop_NTPase"/>
</dbReference>
<dbReference type="STRING" id="142842.SAMN02745118_00536"/>
<protein>
    <submittedName>
        <fullName evidence="5">Putative ABC transport system ATP-binding protein</fullName>
    </submittedName>
</protein>
<dbReference type="Pfam" id="PF00005">
    <property type="entry name" value="ABC_tran"/>
    <property type="match status" value="1"/>
</dbReference>
<dbReference type="PROSITE" id="PS50893">
    <property type="entry name" value="ABC_TRANSPORTER_2"/>
    <property type="match status" value="1"/>
</dbReference>
<proteinExistence type="predicted"/>
<dbReference type="PROSITE" id="PS00211">
    <property type="entry name" value="ABC_TRANSPORTER_1"/>
    <property type="match status" value="1"/>
</dbReference>
<dbReference type="GO" id="GO:0005524">
    <property type="term" value="F:ATP binding"/>
    <property type="evidence" value="ECO:0007669"/>
    <property type="project" value="UniProtKB-KW"/>
</dbReference>
<dbReference type="InterPro" id="IPR003439">
    <property type="entry name" value="ABC_transporter-like_ATP-bd"/>
</dbReference>
<evidence type="ECO:0000313" key="6">
    <source>
        <dbReference type="Proteomes" id="UP000190625"/>
    </source>
</evidence>
<dbReference type="SMART" id="SM00382">
    <property type="entry name" value="AAA"/>
    <property type="match status" value="1"/>
</dbReference>
<evidence type="ECO:0000256" key="1">
    <source>
        <dbReference type="ARBA" id="ARBA00022448"/>
    </source>
</evidence>
<dbReference type="InterPro" id="IPR017871">
    <property type="entry name" value="ABC_transporter-like_CS"/>
</dbReference>
<evidence type="ECO:0000256" key="2">
    <source>
        <dbReference type="ARBA" id="ARBA00022741"/>
    </source>
</evidence>
<reference evidence="6" key="1">
    <citation type="submission" date="2017-02" db="EMBL/GenBank/DDBJ databases">
        <authorList>
            <person name="Varghese N."/>
            <person name="Submissions S."/>
        </authorList>
    </citation>
    <scope>NUCLEOTIDE SEQUENCE [LARGE SCALE GENOMIC DNA]</scope>
    <source>
        <strain evidence="6">ATCC BAA-73</strain>
    </source>
</reference>
<name>A0A1T4K0R4_9FIRM</name>